<feature type="signal peptide" evidence="2">
    <location>
        <begin position="1"/>
        <end position="21"/>
    </location>
</feature>
<keyword evidence="1" id="KW-0812">Transmembrane</keyword>
<feature type="transmembrane region" description="Helical" evidence="1">
    <location>
        <begin position="115"/>
        <end position="131"/>
    </location>
</feature>
<evidence type="ECO:0000313" key="3">
    <source>
        <dbReference type="EMBL" id="NGY03144.1"/>
    </source>
</evidence>
<dbReference type="EMBL" id="JAAMOW010000001">
    <property type="protein sequence ID" value="NGY03144.1"/>
    <property type="molecule type" value="Genomic_DNA"/>
</dbReference>
<feature type="transmembrane region" description="Helical" evidence="1">
    <location>
        <begin position="89"/>
        <end position="108"/>
    </location>
</feature>
<dbReference type="PIRSF" id="PIRSF016919">
    <property type="entry name" value="HupE_UreJ"/>
    <property type="match status" value="1"/>
</dbReference>
<feature type="transmembrane region" description="Helical" evidence="1">
    <location>
        <begin position="31"/>
        <end position="56"/>
    </location>
</feature>
<dbReference type="AlphaFoldDB" id="A0A6M2BKP6"/>
<gene>
    <name evidence="3" type="ORF">G7Y85_00050</name>
</gene>
<dbReference type="InterPro" id="IPR007038">
    <property type="entry name" value="HupE_UreJ"/>
</dbReference>
<comment type="caution">
    <text evidence="3">The sequence shown here is derived from an EMBL/GenBank/DDBJ whole genome shotgun (WGS) entry which is preliminary data.</text>
</comment>
<keyword evidence="1" id="KW-0472">Membrane</keyword>
<dbReference type="Pfam" id="PF04955">
    <property type="entry name" value="HupE_UreJ"/>
    <property type="match status" value="1"/>
</dbReference>
<dbReference type="Proteomes" id="UP000472676">
    <property type="component" value="Unassembled WGS sequence"/>
</dbReference>
<keyword evidence="2" id="KW-0732">Signal</keyword>
<organism evidence="3 4">
    <name type="scientific">Solimonas terrae</name>
    <dbReference type="NCBI Taxonomy" id="1396819"/>
    <lineage>
        <taxon>Bacteria</taxon>
        <taxon>Pseudomonadati</taxon>
        <taxon>Pseudomonadota</taxon>
        <taxon>Gammaproteobacteria</taxon>
        <taxon>Nevskiales</taxon>
        <taxon>Nevskiaceae</taxon>
        <taxon>Solimonas</taxon>
    </lineage>
</organism>
<feature type="chain" id="PRO_5026653113" evidence="2">
    <location>
        <begin position="22"/>
        <end position="192"/>
    </location>
</feature>
<evidence type="ECO:0000256" key="2">
    <source>
        <dbReference type="SAM" id="SignalP"/>
    </source>
</evidence>
<proteinExistence type="predicted"/>
<sequence>MRRLTSLAALILLTTALPALAHPGHDGASAGFVAGFLHPLLGLDHLLAMTVVGVWAAQLGGRATWLVPCSFVALMAIGGLAATQGYVPPHVEAGIAASLLVLGLLVALRRRLPMPAAMGLVALFALFHGAAHGQELPSLANPGLYAIGFVTTTASLHVAGIALGRVSQRGAGTLARVAGALTAAAGLAFAFA</sequence>
<reference evidence="3 4" key="1">
    <citation type="journal article" date="2014" name="Int. J. Syst. Evol. Microbiol.">
        <title>Solimonas terrae sp. nov., isolated from soil.</title>
        <authorList>
            <person name="Kim S.J."/>
            <person name="Moon J.Y."/>
            <person name="Weon H.Y."/>
            <person name="Ahn J.H."/>
            <person name="Chen W.M."/>
            <person name="Kwon S.W."/>
        </authorList>
    </citation>
    <scope>NUCLEOTIDE SEQUENCE [LARGE SCALE GENOMIC DNA]</scope>
    <source>
        <strain evidence="3 4">KIS83-12</strain>
    </source>
</reference>
<feature type="transmembrane region" description="Helical" evidence="1">
    <location>
        <begin position="63"/>
        <end position="83"/>
    </location>
</feature>
<keyword evidence="4" id="KW-1185">Reference proteome</keyword>
<name>A0A6M2BKP6_9GAMM</name>
<feature type="transmembrane region" description="Helical" evidence="1">
    <location>
        <begin position="174"/>
        <end position="191"/>
    </location>
</feature>
<evidence type="ECO:0000313" key="4">
    <source>
        <dbReference type="Proteomes" id="UP000472676"/>
    </source>
</evidence>
<evidence type="ECO:0000256" key="1">
    <source>
        <dbReference type="SAM" id="Phobius"/>
    </source>
</evidence>
<protein>
    <submittedName>
        <fullName evidence="3">HupE/UreJ family protein</fullName>
    </submittedName>
</protein>
<dbReference type="RefSeq" id="WP_166250576.1">
    <property type="nucleotide sequence ID" value="NZ_JAAMOW010000001.1"/>
</dbReference>
<accession>A0A6M2BKP6</accession>
<keyword evidence="1" id="KW-1133">Transmembrane helix</keyword>
<feature type="transmembrane region" description="Helical" evidence="1">
    <location>
        <begin position="143"/>
        <end position="162"/>
    </location>
</feature>